<dbReference type="STRING" id="410332.SAMN04488550_2827"/>
<keyword evidence="1" id="KW-0472">Membrane</keyword>
<name>M3VDT4_GORML</name>
<keyword evidence="1" id="KW-1133">Transmembrane helix</keyword>
<dbReference type="EMBL" id="BAOP01000004">
    <property type="protein sequence ID" value="GAC78704.1"/>
    <property type="molecule type" value="Genomic_DNA"/>
</dbReference>
<gene>
    <name evidence="2" type="ORF">GM1_004_01490</name>
</gene>
<sequence length="296" mass="31240">MSGRHRAPSDDGTESRRTPIVVALAVVTIVAVAVGVFLVLQRDHGGPSPAAPPTTRSRADIEARLNASFDALRFRTPVGVAIVPVGGGTPLLFGDQTVHDAWSTIKAPLGLAAERKHGMSRTEANAVVDSDNNSARILTKSLGTPTEASEALADVLREGGDTVTVPPPHRGSTHPMLGETQWSLADSGTWTANLPCMTGSDHILELMRDVADVQEWGVRRLGDERTAVKGGWGPDADGGYVVRQIGVVTLHDGSQVAVSASIHTPRMTFEAGTATLDKVAEWLQAEFDSLPGGRCH</sequence>
<dbReference type="InterPro" id="IPR012338">
    <property type="entry name" value="Beta-lactam/transpept-like"/>
</dbReference>
<protein>
    <submittedName>
        <fullName evidence="2">Uncharacterized protein</fullName>
    </submittedName>
</protein>
<dbReference type="RefSeq" id="WP_008376835.1">
    <property type="nucleotide sequence ID" value="NZ_BAOP01000004.1"/>
</dbReference>
<dbReference type="Gene3D" id="3.40.710.10">
    <property type="entry name" value="DD-peptidase/beta-lactamase superfamily"/>
    <property type="match status" value="1"/>
</dbReference>
<proteinExistence type="predicted"/>
<reference evidence="2 3" key="1">
    <citation type="submission" date="2013-02" db="EMBL/GenBank/DDBJ databases">
        <title>Whole genome shotgun sequence of Gordonia malaquae NBRC 108250.</title>
        <authorList>
            <person name="Yoshida I."/>
            <person name="Hosoyama A."/>
            <person name="Tsuchikane K."/>
            <person name="Ando Y."/>
            <person name="Baba S."/>
            <person name="Ohji S."/>
            <person name="Hamada M."/>
            <person name="Tamura T."/>
            <person name="Yamazoe A."/>
            <person name="Yamazaki S."/>
            <person name="Fujita N."/>
        </authorList>
    </citation>
    <scope>NUCLEOTIDE SEQUENCE [LARGE SCALE GENOMIC DNA]</scope>
    <source>
        <strain evidence="2 3">NBRC 108250</strain>
    </source>
</reference>
<evidence type="ECO:0000313" key="3">
    <source>
        <dbReference type="Proteomes" id="UP000035009"/>
    </source>
</evidence>
<dbReference type="eggNOG" id="COG2367">
    <property type="taxonomic scope" value="Bacteria"/>
</dbReference>
<evidence type="ECO:0000256" key="1">
    <source>
        <dbReference type="SAM" id="Phobius"/>
    </source>
</evidence>
<feature type="transmembrane region" description="Helical" evidence="1">
    <location>
        <begin position="20"/>
        <end position="40"/>
    </location>
</feature>
<evidence type="ECO:0000313" key="2">
    <source>
        <dbReference type="EMBL" id="GAC78704.1"/>
    </source>
</evidence>
<accession>M3VDT4</accession>
<dbReference type="Proteomes" id="UP000035009">
    <property type="component" value="Unassembled WGS sequence"/>
</dbReference>
<keyword evidence="1" id="KW-0812">Transmembrane</keyword>
<dbReference type="SUPFAM" id="SSF56601">
    <property type="entry name" value="beta-lactamase/transpeptidase-like"/>
    <property type="match status" value="1"/>
</dbReference>
<dbReference type="AlphaFoldDB" id="M3VDT4"/>
<comment type="caution">
    <text evidence="2">The sequence shown here is derived from an EMBL/GenBank/DDBJ whole genome shotgun (WGS) entry which is preliminary data.</text>
</comment>
<organism evidence="2 3">
    <name type="scientific">Gordonia malaquae NBRC 108250</name>
    <dbReference type="NCBI Taxonomy" id="1223542"/>
    <lineage>
        <taxon>Bacteria</taxon>
        <taxon>Bacillati</taxon>
        <taxon>Actinomycetota</taxon>
        <taxon>Actinomycetes</taxon>
        <taxon>Mycobacteriales</taxon>
        <taxon>Gordoniaceae</taxon>
        <taxon>Gordonia</taxon>
    </lineage>
</organism>
<keyword evidence="3" id="KW-1185">Reference proteome</keyword>